<evidence type="ECO:0000256" key="11">
    <source>
        <dbReference type="ARBA" id="ARBA00022840"/>
    </source>
</evidence>
<proteinExistence type="inferred from homology"/>
<evidence type="ECO:0000313" key="16">
    <source>
        <dbReference type="EMBL" id="KIQ00355.1"/>
    </source>
</evidence>
<evidence type="ECO:0000256" key="6">
    <source>
        <dbReference type="ARBA" id="ARBA00021623"/>
    </source>
</evidence>
<dbReference type="Gene3D" id="3.30.1490.20">
    <property type="entry name" value="ATP-grasp fold, A domain"/>
    <property type="match status" value="1"/>
</dbReference>
<evidence type="ECO:0000256" key="10">
    <source>
        <dbReference type="ARBA" id="ARBA00022777"/>
    </source>
</evidence>
<dbReference type="UniPathway" id="UPA00138"/>
<evidence type="ECO:0000256" key="13">
    <source>
        <dbReference type="ARBA" id="ARBA00033470"/>
    </source>
</evidence>
<evidence type="ECO:0000256" key="4">
    <source>
        <dbReference type="ARBA" id="ARBA00007837"/>
    </source>
</evidence>
<dbReference type="SUPFAM" id="SSF56059">
    <property type="entry name" value="Glutathione synthetase ATP-binding domain-like"/>
    <property type="match status" value="1"/>
</dbReference>
<evidence type="ECO:0000256" key="8">
    <source>
        <dbReference type="ARBA" id="ARBA00022723"/>
    </source>
</evidence>
<dbReference type="GO" id="GO:0046872">
    <property type="term" value="F:metal ion binding"/>
    <property type="evidence" value="ECO:0007669"/>
    <property type="project" value="UniProtKB-KW"/>
</dbReference>
<evidence type="ECO:0000256" key="14">
    <source>
        <dbReference type="ARBA" id="ARBA00047700"/>
    </source>
</evidence>
<dbReference type="Gene3D" id="3.30.470.20">
    <property type="entry name" value="ATP-grasp fold, B domain"/>
    <property type="match status" value="1"/>
</dbReference>
<gene>
    <name evidence="16" type="ORF">RU07_17535</name>
</gene>
<comment type="cofactor">
    <cofactor evidence="1">
        <name>Mg(2+)</name>
        <dbReference type="ChEBI" id="CHEBI:18420"/>
    </cofactor>
</comment>
<evidence type="ECO:0000313" key="17">
    <source>
        <dbReference type="Proteomes" id="UP000035017"/>
    </source>
</evidence>
<dbReference type="Pfam" id="PF01326">
    <property type="entry name" value="PPDK_N"/>
    <property type="match status" value="1"/>
</dbReference>
<dbReference type="GO" id="GO:0008986">
    <property type="term" value="F:pyruvate, water dikinase activity"/>
    <property type="evidence" value="ECO:0007669"/>
    <property type="project" value="UniProtKB-EC"/>
</dbReference>
<name>A0A0D0KQN7_AGRTU</name>
<keyword evidence="11" id="KW-0067">ATP-binding</keyword>
<keyword evidence="10" id="KW-0418">Kinase</keyword>
<dbReference type="InterPro" id="IPR013815">
    <property type="entry name" value="ATP_grasp_subdomain_1"/>
</dbReference>
<dbReference type="PANTHER" id="PTHR43030:SF1">
    <property type="entry name" value="PHOSPHOENOLPYRUVATE SYNTHASE"/>
    <property type="match status" value="1"/>
</dbReference>
<keyword evidence="8" id="KW-0479">Metal-binding</keyword>
<evidence type="ECO:0000259" key="15">
    <source>
        <dbReference type="Pfam" id="PF01326"/>
    </source>
</evidence>
<organism evidence="16 17">
    <name type="scientific">Agrobacterium tumefaciens</name>
    <dbReference type="NCBI Taxonomy" id="358"/>
    <lineage>
        <taxon>Bacteria</taxon>
        <taxon>Pseudomonadati</taxon>
        <taxon>Pseudomonadota</taxon>
        <taxon>Alphaproteobacteria</taxon>
        <taxon>Hyphomicrobiales</taxon>
        <taxon>Rhizobiaceae</taxon>
        <taxon>Rhizobium/Agrobacterium group</taxon>
        <taxon>Agrobacterium</taxon>
        <taxon>Agrobacterium tumefaciens complex</taxon>
    </lineage>
</organism>
<dbReference type="GO" id="GO:0005524">
    <property type="term" value="F:ATP binding"/>
    <property type="evidence" value="ECO:0007669"/>
    <property type="project" value="UniProtKB-KW"/>
</dbReference>
<protein>
    <recommendedName>
        <fullName evidence="6">Phosphoenolpyruvate synthase</fullName>
        <ecNumber evidence="5">2.7.9.2</ecNumber>
    </recommendedName>
    <alternativeName>
        <fullName evidence="13">Pyruvate, water dikinase</fullName>
    </alternativeName>
</protein>
<dbReference type="EC" id="2.7.9.2" evidence="5"/>
<accession>A0A0D0KQN7</accession>
<dbReference type="PANTHER" id="PTHR43030">
    <property type="entry name" value="PHOSPHOENOLPYRUVATE SYNTHASE"/>
    <property type="match status" value="1"/>
</dbReference>
<comment type="function">
    <text evidence="2">Catalyzes the phosphorylation of pyruvate to phosphoenolpyruvate.</text>
</comment>
<feature type="domain" description="Pyruvate phosphate dikinase AMP/ATP-binding" evidence="15">
    <location>
        <begin position="21"/>
        <end position="331"/>
    </location>
</feature>
<dbReference type="AlphaFoldDB" id="A0A0D0KQN7"/>
<evidence type="ECO:0000256" key="2">
    <source>
        <dbReference type="ARBA" id="ARBA00002988"/>
    </source>
</evidence>
<keyword evidence="9" id="KW-0547">Nucleotide-binding</keyword>
<comment type="caution">
    <text evidence="16">The sequence shown here is derived from an EMBL/GenBank/DDBJ whole genome shotgun (WGS) entry which is preliminary data.</text>
</comment>
<comment type="catalytic activity">
    <reaction evidence="14">
        <text>pyruvate + ATP + H2O = phosphoenolpyruvate + AMP + phosphate + 2 H(+)</text>
        <dbReference type="Rhea" id="RHEA:11364"/>
        <dbReference type="ChEBI" id="CHEBI:15361"/>
        <dbReference type="ChEBI" id="CHEBI:15377"/>
        <dbReference type="ChEBI" id="CHEBI:15378"/>
        <dbReference type="ChEBI" id="CHEBI:30616"/>
        <dbReference type="ChEBI" id="CHEBI:43474"/>
        <dbReference type="ChEBI" id="CHEBI:58702"/>
        <dbReference type="ChEBI" id="CHEBI:456215"/>
        <dbReference type="EC" id="2.7.9.2"/>
    </reaction>
</comment>
<dbReference type="EMBL" id="JXQV01000021">
    <property type="protein sequence ID" value="KIQ00355.1"/>
    <property type="molecule type" value="Genomic_DNA"/>
</dbReference>
<evidence type="ECO:0000256" key="5">
    <source>
        <dbReference type="ARBA" id="ARBA00011996"/>
    </source>
</evidence>
<keyword evidence="7" id="KW-0808">Transferase</keyword>
<dbReference type="InterPro" id="IPR006319">
    <property type="entry name" value="PEP_synth"/>
</dbReference>
<evidence type="ECO:0000256" key="12">
    <source>
        <dbReference type="ARBA" id="ARBA00022842"/>
    </source>
</evidence>
<evidence type="ECO:0000256" key="1">
    <source>
        <dbReference type="ARBA" id="ARBA00001946"/>
    </source>
</evidence>
<reference evidence="16 17" key="1">
    <citation type="submission" date="2014-12" db="EMBL/GenBank/DDBJ databases">
        <title>16Stimator: statistical estimation of ribosomal gene copy numbers from draft genome assemblies.</title>
        <authorList>
            <person name="Perisin M.A."/>
            <person name="Vetter M."/>
            <person name="Gilbert J.A."/>
            <person name="Bergelson J."/>
        </authorList>
    </citation>
    <scope>NUCLEOTIDE SEQUENCE [LARGE SCALE GENOMIC DNA]</scope>
    <source>
        <strain evidence="16 17">MEJ076</strain>
    </source>
</reference>
<keyword evidence="12" id="KW-0460">Magnesium</keyword>
<dbReference type="FunFam" id="3.30.1490.20:FF:000010">
    <property type="entry name" value="Phosphoenolpyruvate synthase"/>
    <property type="match status" value="1"/>
</dbReference>
<evidence type="ECO:0000256" key="9">
    <source>
        <dbReference type="ARBA" id="ARBA00022741"/>
    </source>
</evidence>
<evidence type="ECO:0000256" key="7">
    <source>
        <dbReference type="ARBA" id="ARBA00022679"/>
    </source>
</evidence>
<comment type="similarity">
    <text evidence="4">Belongs to the PEP-utilizing enzyme family.</text>
</comment>
<dbReference type="InterPro" id="IPR002192">
    <property type="entry name" value="PPDK_AMP/ATP-bd"/>
</dbReference>
<sequence>MSVHSEPLTRWFADLGVEDRPTVGGKGASLGELVKAGAKVPPGFVVTTGAFEAFLESFDPDRKVRQGISELKNKSHDEIDAATHAIRAAMLRAPLPAALQEAIGTAYHQLSPKDGLTPVAVRSSATSEDNADASFAGLQDTYLWIKGADFVIDHVKRCWTSLYSVESVTYRLRLDLPEDDVAMAVVVQDMVDARTAGVMFTRSPTTGDKTVIVLEAAWGVSSSVVSGEVTPDRIVISKITGEITQRNISRKLVKHVPDYDRQEMTEVAVAEAEQTAASVSDEELHALARTGRLLEKHYGHSLDIEWAISRNTGEIMLLQSRPETVWSGRDRQKGPIVAAANPLAHVLRALTDRG</sequence>
<dbReference type="GO" id="GO:0006094">
    <property type="term" value="P:gluconeogenesis"/>
    <property type="evidence" value="ECO:0007669"/>
    <property type="project" value="UniProtKB-UniPathway"/>
</dbReference>
<evidence type="ECO:0000256" key="3">
    <source>
        <dbReference type="ARBA" id="ARBA00004742"/>
    </source>
</evidence>
<dbReference type="OrthoDB" id="9765468at2"/>
<dbReference type="Proteomes" id="UP000035017">
    <property type="component" value="Unassembled WGS sequence"/>
</dbReference>
<comment type="pathway">
    <text evidence="3">Carbohydrate biosynthesis; gluconeogenesis.</text>
</comment>